<evidence type="ECO:0000256" key="7">
    <source>
        <dbReference type="ARBA" id="ARBA00023284"/>
    </source>
</evidence>
<organism evidence="13 14">
    <name type="scientific">Thalassobacterium maritimum</name>
    <dbReference type="NCBI Taxonomy" id="3041265"/>
    <lineage>
        <taxon>Bacteria</taxon>
        <taxon>Pseudomonadati</taxon>
        <taxon>Verrucomicrobiota</taxon>
        <taxon>Opitutia</taxon>
        <taxon>Puniceicoccales</taxon>
        <taxon>Coraliomargaritaceae</taxon>
        <taxon>Thalassobacterium</taxon>
    </lineage>
</organism>
<sequence length="217" mass="24131">MKNLKDQFAAQVAQTRQAKPEFMQKVDALIEQARAAEVGALATREGAAAPDFQLPDPQQRTVALRDLLSQGPVVLMFYRGSWCPYCNLQLRALQSRLAEIHELGAQLVAISPQMPDQSLTQVERDALEFVVLSDQDCRVASDYGVAWEVPEPLLEHMRKDRKLDLVDINGGNGSRLPIPATFVVGSDGRVAWRSVDVDYRTRAEPDDVLAAVRALHR</sequence>
<evidence type="ECO:0000256" key="1">
    <source>
        <dbReference type="ARBA" id="ARBA00003330"/>
    </source>
</evidence>
<dbReference type="SUPFAM" id="SSF52833">
    <property type="entry name" value="Thioredoxin-like"/>
    <property type="match status" value="1"/>
</dbReference>
<evidence type="ECO:0000256" key="2">
    <source>
        <dbReference type="ARBA" id="ARBA00013017"/>
    </source>
</evidence>
<accession>A0ABU1AXY2</accession>
<dbReference type="EC" id="1.11.1.24" evidence="2"/>
<keyword evidence="14" id="KW-1185">Reference proteome</keyword>
<evidence type="ECO:0000256" key="4">
    <source>
        <dbReference type="ARBA" id="ARBA00022862"/>
    </source>
</evidence>
<keyword evidence="7" id="KW-0676">Redox-active center</keyword>
<protein>
    <recommendedName>
        <fullName evidence="2">thioredoxin-dependent peroxiredoxin</fullName>
        <ecNumber evidence="2">1.11.1.24</ecNumber>
    </recommendedName>
    <alternativeName>
        <fullName evidence="8">Thioredoxin peroxidase</fullName>
    </alternativeName>
    <alternativeName>
        <fullName evidence="10">Thioredoxin-dependent peroxiredoxin Bcp</fullName>
    </alternativeName>
</protein>
<dbReference type="InterPro" id="IPR000866">
    <property type="entry name" value="AhpC/TSA"/>
</dbReference>
<keyword evidence="4" id="KW-0049">Antioxidant</keyword>
<evidence type="ECO:0000256" key="5">
    <source>
        <dbReference type="ARBA" id="ARBA00023002"/>
    </source>
</evidence>
<evidence type="ECO:0000256" key="10">
    <source>
        <dbReference type="ARBA" id="ARBA00042639"/>
    </source>
</evidence>
<dbReference type="Pfam" id="PF00578">
    <property type="entry name" value="AhpC-TSA"/>
    <property type="match status" value="1"/>
</dbReference>
<comment type="catalytic activity">
    <reaction evidence="11">
        <text>a hydroperoxide + [thioredoxin]-dithiol = an alcohol + [thioredoxin]-disulfide + H2O</text>
        <dbReference type="Rhea" id="RHEA:62620"/>
        <dbReference type="Rhea" id="RHEA-COMP:10698"/>
        <dbReference type="Rhea" id="RHEA-COMP:10700"/>
        <dbReference type="ChEBI" id="CHEBI:15377"/>
        <dbReference type="ChEBI" id="CHEBI:29950"/>
        <dbReference type="ChEBI" id="CHEBI:30879"/>
        <dbReference type="ChEBI" id="CHEBI:35924"/>
        <dbReference type="ChEBI" id="CHEBI:50058"/>
        <dbReference type="EC" id="1.11.1.24"/>
    </reaction>
</comment>
<comment type="function">
    <text evidence="1">Thiol-specific peroxidase that catalyzes the reduction of hydrogen peroxide and organic hydroperoxides to water and alcohols, respectively. Plays a role in cell protection against oxidative stress by detoxifying peroxides and as sensor of hydrogen peroxide-mediated signaling events.</text>
</comment>
<evidence type="ECO:0000256" key="3">
    <source>
        <dbReference type="ARBA" id="ARBA00022559"/>
    </source>
</evidence>
<comment type="similarity">
    <text evidence="9">Belongs to the peroxiredoxin family. BCP/PrxQ subfamily.</text>
</comment>
<proteinExistence type="inferred from homology"/>
<dbReference type="PANTHER" id="PTHR42801">
    <property type="entry name" value="THIOREDOXIN-DEPENDENT PEROXIDE REDUCTASE"/>
    <property type="match status" value="1"/>
</dbReference>
<keyword evidence="5" id="KW-0560">Oxidoreductase</keyword>
<dbReference type="EMBL" id="JARXHW010000046">
    <property type="protein sequence ID" value="MDQ8208941.1"/>
    <property type="molecule type" value="Genomic_DNA"/>
</dbReference>
<evidence type="ECO:0000313" key="14">
    <source>
        <dbReference type="Proteomes" id="UP001225316"/>
    </source>
</evidence>
<keyword evidence="3" id="KW-0575">Peroxidase</keyword>
<evidence type="ECO:0000313" key="13">
    <source>
        <dbReference type="EMBL" id="MDQ8208941.1"/>
    </source>
</evidence>
<feature type="domain" description="Thioredoxin" evidence="12">
    <location>
        <begin position="43"/>
        <end position="217"/>
    </location>
</feature>
<dbReference type="InterPro" id="IPR036249">
    <property type="entry name" value="Thioredoxin-like_sf"/>
</dbReference>
<evidence type="ECO:0000256" key="8">
    <source>
        <dbReference type="ARBA" id="ARBA00032824"/>
    </source>
</evidence>
<reference evidence="13 14" key="1">
    <citation type="submission" date="2023-04" db="EMBL/GenBank/DDBJ databases">
        <title>A novel bacteria isolated from coastal sediment.</title>
        <authorList>
            <person name="Liu X.-J."/>
            <person name="Du Z.-J."/>
        </authorList>
    </citation>
    <scope>NUCLEOTIDE SEQUENCE [LARGE SCALE GENOMIC DNA]</scope>
    <source>
        <strain evidence="13 14">SDUM461003</strain>
    </source>
</reference>
<dbReference type="PANTHER" id="PTHR42801:SF7">
    <property type="entry name" value="SLL1159 PROTEIN"/>
    <property type="match status" value="1"/>
</dbReference>
<dbReference type="RefSeq" id="WP_308951678.1">
    <property type="nucleotide sequence ID" value="NZ_JARXHW010000046.1"/>
</dbReference>
<evidence type="ECO:0000256" key="11">
    <source>
        <dbReference type="ARBA" id="ARBA00049091"/>
    </source>
</evidence>
<evidence type="ECO:0000256" key="6">
    <source>
        <dbReference type="ARBA" id="ARBA00023157"/>
    </source>
</evidence>
<comment type="caution">
    <text evidence="13">The sequence shown here is derived from an EMBL/GenBank/DDBJ whole genome shotgun (WGS) entry which is preliminary data.</text>
</comment>
<dbReference type="CDD" id="cd02970">
    <property type="entry name" value="PRX_like2"/>
    <property type="match status" value="1"/>
</dbReference>
<evidence type="ECO:0000259" key="12">
    <source>
        <dbReference type="PROSITE" id="PS51352"/>
    </source>
</evidence>
<dbReference type="Gene3D" id="3.40.30.10">
    <property type="entry name" value="Glutaredoxin"/>
    <property type="match status" value="1"/>
</dbReference>
<name>A0ABU1AXY2_9BACT</name>
<evidence type="ECO:0000256" key="9">
    <source>
        <dbReference type="ARBA" id="ARBA00038489"/>
    </source>
</evidence>
<keyword evidence="6" id="KW-1015">Disulfide bond</keyword>
<dbReference type="PROSITE" id="PS51352">
    <property type="entry name" value="THIOREDOXIN_2"/>
    <property type="match status" value="1"/>
</dbReference>
<dbReference type="InterPro" id="IPR050924">
    <property type="entry name" value="Peroxiredoxin_BCP/PrxQ"/>
</dbReference>
<dbReference type="InterPro" id="IPR013766">
    <property type="entry name" value="Thioredoxin_domain"/>
</dbReference>
<dbReference type="Proteomes" id="UP001225316">
    <property type="component" value="Unassembled WGS sequence"/>
</dbReference>
<gene>
    <name evidence="13" type="ORF">QEH52_15555</name>
</gene>